<reference evidence="3 4" key="1">
    <citation type="submission" date="2024-09" db="EMBL/GenBank/DDBJ databases">
        <title>Rethinking Asexuality: The Enigmatic Case of Functional Sexual Genes in Lepraria (Stereocaulaceae).</title>
        <authorList>
            <person name="Doellman M."/>
            <person name="Sun Y."/>
            <person name="Barcenas-Pena A."/>
            <person name="Lumbsch H.T."/>
            <person name="Grewe F."/>
        </authorList>
    </citation>
    <scope>NUCLEOTIDE SEQUENCE [LARGE SCALE GENOMIC DNA]</scope>
    <source>
        <strain evidence="3 4">Mercado 3170</strain>
    </source>
</reference>
<dbReference type="EMBL" id="JBEFKJ010000008">
    <property type="protein sequence ID" value="KAL2044995.1"/>
    <property type="molecule type" value="Genomic_DNA"/>
</dbReference>
<dbReference type="InterPro" id="IPR024079">
    <property type="entry name" value="MetalloPept_cat_dom_sf"/>
</dbReference>
<accession>A0ABR4AHR6</accession>
<protein>
    <recommendedName>
        <fullName evidence="5">Lysine-specific metallo-endopeptidase domain-containing protein</fullName>
    </recommendedName>
</protein>
<dbReference type="Gene3D" id="3.40.390.10">
    <property type="entry name" value="Collagenase (Catalytic Domain)"/>
    <property type="match status" value="1"/>
</dbReference>
<keyword evidence="4" id="KW-1185">Reference proteome</keyword>
<keyword evidence="2" id="KW-0732">Signal</keyword>
<feature type="chain" id="PRO_5046774244" description="Lysine-specific metallo-endopeptidase domain-containing protein" evidence="2">
    <location>
        <begin position="18"/>
        <end position="281"/>
    </location>
</feature>
<comment type="caution">
    <text evidence="3">The sequence shown here is derived from an EMBL/GenBank/DDBJ whole genome shotgun (WGS) entry which is preliminary data.</text>
</comment>
<name>A0ABR4AHR6_9LECA</name>
<feature type="compositionally biased region" description="Polar residues" evidence="1">
    <location>
        <begin position="35"/>
        <end position="44"/>
    </location>
</feature>
<feature type="signal peptide" evidence="2">
    <location>
        <begin position="1"/>
        <end position="17"/>
    </location>
</feature>
<sequence>MLQALLHGLLTLALAQATPTRIEPSPIAKRGDPSGPSQGPSASKPSHYPLGDSAECANEPLYLNFDTGKEGDVKRLEKLHHVFCNDFNFLTIAGSTATNDADRTIYERFFPESDKEDDYKAYVNDIWNKLFDFKAQTPSALVASFIIDNVDWKKDCGETPGADLSPGSEDLMEAAYTDFDDVDKLEKTHFCVTALENLDLATITCNTLDTYPSWQMESTGRVMLHEFTHYSTVGPNSLRKFYECLQNPYAMARYEGALWLGPFLRTAPKLGTEPERKASLM</sequence>
<dbReference type="Proteomes" id="UP001590950">
    <property type="component" value="Unassembled WGS sequence"/>
</dbReference>
<evidence type="ECO:0008006" key="5">
    <source>
        <dbReference type="Google" id="ProtNLM"/>
    </source>
</evidence>
<evidence type="ECO:0000313" key="4">
    <source>
        <dbReference type="Proteomes" id="UP001590950"/>
    </source>
</evidence>
<gene>
    <name evidence="3" type="ORF">N7G274_002770</name>
</gene>
<organism evidence="3 4">
    <name type="scientific">Stereocaulon virgatum</name>
    <dbReference type="NCBI Taxonomy" id="373712"/>
    <lineage>
        <taxon>Eukaryota</taxon>
        <taxon>Fungi</taxon>
        <taxon>Dikarya</taxon>
        <taxon>Ascomycota</taxon>
        <taxon>Pezizomycotina</taxon>
        <taxon>Lecanoromycetes</taxon>
        <taxon>OSLEUM clade</taxon>
        <taxon>Lecanoromycetidae</taxon>
        <taxon>Lecanorales</taxon>
        <taxon>Lecanorineae</taxon>
        <taxon>Stereocaulaceae</taxon>
        <taxon>Stereocaulon</taxon>
    </lineage>
</organism>
<evidence type="ECO:0000313" key="3">
    <source>
        <dbReference type="EMBL" id="KAL2044995.1"/>
    </source>
</evidence>
<evidence type="ECO:0000256" key="1">
    <source>
        <dbReference type="SAM" id="MobiDB-lite"/>
    </source>
</evidence>
<proteinExistence type="predicted"/>
<feature type="region of interest" description="Disordered" evidence="1">
    <location>
        <begin position="22"/>
        <end position="50"/>
    </location>
</feature>
<evidence type="ECO:0000256" key="2">
    <source>
        <dbReference type="SAM" id="SignalP"/>
    </source>
</evidence>